<dbReference type="EMBL" id="UINC01004307">
    <property type="protein sequence ID" value="SVA13352.1"/>
    <property type="molecule type" value="Genomic_DNA"/>
</dbReference>
<protein>
    <submittedName>
        <fullName evidence="2">Uncharacterized protein</fullName>
    </submittedName>
</protein>
<dbReference type="AlphaFoldDB" id="A0A381TB35"/>
<organism evidence="2">
    <name type="scientific">marine metagenome</name>
    <dbReference type="NCBI Taxonomy" id="408172"/>
    <lineage>
        <taxon>unclassified sequences</taxon>
        <taxon>metagenomes</taxon>
        <taxon>ecological metagenomes</taxon>
    </lineage>
</organism>
<feature type="region of interest" description="Disordered" evidence="1">
    <location>
        <begin position="64"/>
        <end position="83"/>
    </location>
</feature>
<feature type="compositionally biased region" description="Low complexity" evidence="1">
    <location>
        <begin position="64"/>
        <end position="75"/>
    </location>
</feature>
<sequence length="154" mass="16330">MKKTILFLAVSAFVGMLGIGSIASADELVPGQYVQHDASVMGVGQTMMQMGAHDRNITNATNLASAAGSSRGQSGVNSDYQFGSSQSEQSWKAARTIEEAQVHGLVPGDCQGENSDGAYRKQMNDNRIDPFGVAYRAEVLVSNAQCAGYHPTLK</sequence>
<evidence type="ECO:0000313" key="2">
    <source>
        <dbReference type="EMBL" id="SVA13352.1"/>
    </source>
</evidence>
<name>A0A381TB35_9ZZZZ</name>
<accession>A0A381TB35</accession>
<proteinExistence type="predicted"/>
<reference evidence="2" key="1">
    <citation type="submission" date="2018-05" db="EMBL/GenBank/DDBJ databases">
        <authorList>
            <person name="Lanie J.A."/>
            <person name="Ng W.-L."/>
            <person name="Kazmierczak K.M."/>
            <person name="Andrzejewski T.M."/>
            <person name="Davidsen T.M."/>
            <person name="Wayne K.J."/>
            <person name="Tettelin H."/>
            <person name="Glass J.I."/>
            <person name="Rusch D."/>
            <person name="Podicherti R."/>
            <person name="Tsui H.-C.T."/>
            <person name="Winkler M.E."/>
        </authorList>
    </citation>
    <scope>NUCLEOTIDE SEQUENCE</scope>
</reference>
<gene>
    <name evidence="2" type="ORF">METZ01_LOCUS66206</name>
</gene>
<evidence type="ECO:0000256" key="1">
    <source>
        <dbReference type="SAM" id="MobiDB-lite"/>
    </source>
</evidence>